<reference evidence="2 3" key="1">
    <citation type="submission" date="2023-11" db="EMBL/GenBank/DDBJ databases">
        <title>Peredibacter starrii A3.12.</title>
        <authorList>
            <person name="Mitchell R.J."/>
        </authorList>
    </citation>
    <scope>NUCLEOTIDE SEQUENCE [LARGE SCALE GENOMIC DNA]</scope>
    <source>
        <strain evidence="2 3">A3.12</strain>
    </source>
</reference>
<organism evidence="2 3">
    <name type="scientific">Peredibacter starrii</name>
    <dbReference type="NCBI Taxonomy" id="28202"/>
    <lineage>
        <taxon>Bacteria</taxon>
        <taxon>Pseudomonadati</taxon>
        <taxon>Bdellovibrionota</taxon>
        <taxon>Bacteriovoracia</taxon>
        <taxon>Bacteriovoracales</taxon>
        <taxon>Bacteriovoracaceae</taxon>
        <taxon>Peredibacter</taxon>
    </lineage>
</organism>
<accession>A0AAX4HS79</accession>
<proteinExistence type="predicted"/>
<keyword evidence="1" id="KW-0732">Signal</keyword>
<dbReference type="RefSeq" id="WP_321397683.1">
    <property type="nucleotide sequence ID" value="NZ_CP139487.1"/>
</dbReference>
<dbReference type="Proteomes" id="UP001324634">
    <property type="component" value="Chromosome"/>
</dbReference>
<dbReference type="AlphaFoldDB" id="A0AAX4HS79"/>
<feature type="signal peptide" evidence="1">
    <location>
        <begin position="1"/>
        <end position="18"/>
    </location>
</feature>
<protein>
    <submittedName>
        <fullName evidence="2">Uncharacterized protein</fullName>
    </submittedName>
</protein>
<dbReference type="EMBL" id="CP139487">
    <property type="protein sequence ID" value="WPU66023.1"/>
    <property type="molecule type" value="Genomic_DNA"/>
</dbReference>
<gene>
    <name evidence="2" type="ORF">SOO65_04625</name>
</gene>
<dbReference type="KEGG" id="psti:SOO65_04625"/>
<name>A0AAX4HS79_9BACT</name>
<evidence type="ECO:0000256" key="1">
    <source>
        <dbReference type="SAM" id="SignalP"/>
    </source>
</evidence>
<keyword evidence="3" id="KW-1185">Reference proteome</keyword>
<sequence length="122" mass="13841">MKFLLFSTAALFSLSSFAYFDEAKCIGLINQTNVLVEVSRGNSTGTPWRESSLILDGNGTPTYQEFNMTMRYTGPGYVRYESKGYTLEVDFTPDETPEWGRIYQGKFFTRGLNGNLKCALNW</sequence>
<evidence type="ECO:0000313" key="2">
    <source>
        <dbReference type="EMBL" id="WPU66023.1"/>
    </source>
</evidence>
<feature type="chain" id="PRO_5043769194" evidence="1">
    <location>
        <begin position="19"/>
        <end position="122"/>
    </location>
</feature>
<evidence type="ECO:0000313" key="3">
    <source>
        <dbReference type="Proteomes" id="UP001324634"/>
    </source>
</evidence>